<dbReference type="FunFam" id="3.20.20.80:FF:000014">
    <property type="entry name" value="Alpha,alpha-phosphotrehalase"/>
    <property type="match status" value="1"/>
</dbReference>
<name>A0A3G9JBM4_9FIRM</name>
<dbReference type="GO" id="GO:0009313">
    <property type="term" value="P:oligosaccharide catabolic process"/>
    <property type="evidence" value="ECO:0007669"/>
    <property type="project" value="TreeGrafter"/>
</dbReference>
<sequence>MNKAWWKEAVVYQIYPRSFNDSNGDGIGDLQGIISRLDYLENLGVDVIWLSPVYASPNEDNGYDISDYYAIMSDFGTMKDFDELLQKAHEHHLKIVMDLVANHTSDEHQWFIDSRKSKDNPYHDYYIWRDQPNNWGSVFGGSAWQYDENLNQYYLHNFAIKQPDLNWENKAVRDDLYKMMRYWCDKGIDGFRMDVISMISKDQRYPDAPVPEGAIYGDPTPYTVDGPRIHEFLQEMNREVLSKYDLFTVGETPGLSVERALKYVQEDRHELEMVFTFDHVSLDGGDYGKWSQKRTDLVELKKAIMKWVKGCENGGWNSIYLDNHDQPRAVSRFGDDGEYREMSAKCLALTLHLMRGTPYVYQGEELGMTNYHFTSLEECRDIEEINAYKDLVTDRHIYSDQEMLENISSKGRDNARTPMQWDDSQNAGFTTGTPWINVNPNYKTINAAAQVNDPNSIYNFYKQLIALRHAHDIIVYGEMDLLYEDAHDLFAYTRSYNDEKITVLANWSDHEVTYDLTPEGDLLITNDEDVTPHTLKPYQAVAYYKK</sequence>
<dbReference type="Proteomes" id="UP000268059">
    <property type="component" value="Chromosome"/>
</dbReference>
<dbReference type="PANTHER" id="PTHR10357">
    <property type="entry name" value="ALPHA-AMYLASE FAMILY MEMBER"/>
    <property type="match status" value="1"/>
</dbReference>
<keyword evidence="2" id="KW-0378">Hydrolase</keyword>
<dbReference type="Gene3D" id="2.60.40.1180">
    <property type="entry name" value="Golgi alpha-mannosidase II"/>
    <property type="match status" value="1"/>
</dbReference>
<dbReference type="PANTHER" id="PTHR10357:SF184">
    <property type="entry name" value="OLIGO-1,6-GLUCOSIDASE 1"/>
    <property type="match status" value="1"/>
</dbReference>
<keyword evidence="6" id="KW-1185">Reference proteome</keyword>
<organism evidence="5 6">
    <name type="scientific">Intestinibaculum porci</name>
    <dbReference type="NCBI Taxonomy" id="2487118"/>
    <lineage>
        <taxon>Bacteria</taxon>
        <taxon>Bacillati</taxon>
        <taxon>Bacillota</taxon>
        <taxon>Erysipelotrichia</taxon>
        <taxon>Erysipelotrichales</taxon>
        <taxon>Erysipelotrichaceae</taxon>
        <taxon>Intestinibaculum</taxon>
    </lineage>
</organism>
<dbReference type="NCBIfam" id="NF008183">
    <property type="entry name" value="PRK10933.1"/>
    <property type="match status" value="1"/>
</dbReference>
<dbReference type="InterPro" id="IPR006047">
    <property type="entry name" value="GH13_cat_dom"/>
</dbReference>
<proteinExistence type="inferred from homology"/>
<protein>
    <submittedName>
        <fullName evidence="5">Oligo-1,6-glucosidase</fullName>
    </submittedName>
</protein>
<reference evidence="5 6" key="1">
    <citation type="submission" date="2018-11" db="EMBL/GenBank/DDBJ databases">
        <title>Novel Erysipelotrichaceae bacterium isolated from small intestine of a swine.</title>
        <authorList>
            <person name="Kim J.S."/>
            <person name="Choe H."/>
            <person name="Lee Y.R."/>
            <person name="Kim K.M."/>
            <person name="Park D.S."/>
        </authorList>
    </citation>
    <scope>NUCLEOTIDE SEQUENCE [LARGE SCALE GENOMIC DNA]</scope>
    <source>
        <strain evidence="5 6">SG0102</strain>
    </source>
</reference>
<accession>A0A3G9JBM4</accession>
<dbReference type="KEGG" id="ebm:SG0102_29000"/>
<dbReference type="SMART" id="SM00642">
    <property type="entry name" value="Aamy"/>
    <property type="match status" value="1"/>
</dbReference>
<dbReference type="OrthoDB" id="9805159at2"/>
<evidence type="ECO:0000259" key="4">
    <source>
        <dbReference type="SMART" id="SM00642"/>
    </source>
</evidence>
<comment type="similarity">
    <text evidence="1">Belongs to the glycosyl hydrolase 13 family.</text>
</comment>
<dbReference type="CDD" id="cd11333">
    <property type="entry name" value="AmyAc_SI_OligoGlu_DGase"/>
    <property type="match status" value="1"/>
</dbReference>
<dbReference type="FunCoup" id="A0A3G9JBM4">
    <property type="interactions" value="77"/>
</dbReference>
<dbReference type="SUPFAM" id="SSF51011">
    <property type="entry name" value="Glycosyl hydrolase domain"/>
    <property type="match status" value="1"/>
</dbReference>
<dbReference type="RefSeq" id="WP_125120638.1">
    <property type="nucleotide sequence ID" value="NZ_AP019309.1"/>
</dbReference>
<feature type="domain" description="Glycosyl hydrolase family 13 catalytic" evidence="4">
    <location>
        <begin position="13"/>
        <end position="416"/>
    </location>
</feature>
<dbReference type="InterPro" id="IPR013780">
    <property type="entry name" value="Glyco_hydro_b"/>
</dbReference>
<dbReference type="InterPro" id="IPR045857">
    <property type="entry name" value="O16G_dom_2"/>
</dbReference>
<dbReference type="EMBL" id="AP019309">
    <property type="protein sequence ID" value="BBH27966.1"/>
    <property type="molecule type" value="Genomic_DNA"/>
</dbReference>
<dbReference type="InterPro" id="IPR017853">
    <property type="entry name" value="GH"/>
</dbReference>
<dbReference type="SUPFAM" id="SSF51445">
    <property type="entry name" value="(Trans)glycosidases"/>
    <property type="match status" value="1"/>
</dbReference>
<dbReference type="AlphaFoldDB" id="A0A3G9JBM4"/>
<keyword evidence="3" id="KW-0326">Glycosidase</keyword>
<dbReference type="InParanoid" id="A0A3G9JBM4"/>
<evidence type="ECO:0000313" key="5">
    <source>
        <dbReference type="EMBL" id="BBH27966.1"/>
    </source>
</evidence>
<evidence type="ECO:0000313" key="6">
    <source>
        <dbReference type="Proteomes" id="UP000268059"/>
    </source>
</evidence>
<dbReference type="Gene3D" id="3.90.400.10">
    <property type="entry name" value="Oligo-1,6-glucosidase, Domain 2"/>
    <property type="match status" value="1"/>
</dbReference>
<evidence type="ECO:0000256" key="3">
    <source>
        <dbReference type="ARBA" id="ARBA00023295"/>
    </source>
</evidence>
<evidence type="ECO:0000256" key="2">
    <source>
        <dbReference type="ARBA" id="ARBA00022801"/>
    </source>
</evidence>
<evidence type="ECO:0000256" key="1">
    <source>
        <dbReference type="ARBA" id="ARBA00008061"/>
    </source>
</evidence>
<dbReference type="GO" id="GO:0004556">
    <property type="term" value="F:alpha-amylase activity"/>
    <property type="evidence" value="ECO:0007669"/>
    <property type="project" value="TreeGrafter"/>
</dbReference>
<dbReference type="Pfam" id="PF00128">
    <property type="entry name" value="Alpha-amylase"/>
    <property type="match status" value="1"/>
</dbReference>
<dbReference type="FunFam" id="3.20.20.80:FF:000064">
    <property type="entry name" value="Oligo-1,6-glucosidase"/>
    <property type="match status" value="1"/>
</dbReference>
<dbReference type="Gene3D" id="3.20.20.80">
    <property type="entry name" value="Glycosidases"/>
    <property type="match status" value="1"/>
</dbReference>
<dbReference type="FunFam" id="3.90.400.10:FF:000002">
    <property type="entry name" value="Sucrose isomerase"/>
    <property type="match status" value="1"/>
</dbReference>
<gene>
    <name evidence="5" type="ORF">SG0102_29000</name>
</gene>